<dbReference type="EMBL" id="JASPKY010000019">
    <property type="protein sequence ID" value="KAK9752635.1"/>
    <property type="molecule type" value="Genomic_DNA"/>
</dbReference>
<dbReference type="GO" id="GO:0015074">
    <property type="term" value="P:DNA integration"/>
    <property type="evidence" value="ECO:0007669"/>
    <property type="project" value="InterPro"/>
</dbReference>
<dbReference type="SUPFAM" id="SSF53098">
    <property type="entry name" value="Ribonuclease H-like"/>
    <property type="match status" value="1"/>
</dbReference>
<feature type="domain" description="Integrase catalytic" evidence="2">
    <location>
        <begin position="67"/>
        <end position="167"/>
    </location>
</feature>
<reference evidence="3 4" key="1">
    <citation type="journal article" date="2024" name="BMC Genomics">
        <title>De novo assembly and annotation of Popillia japonica's genome with initial clues to its potential as an invasive pest.</title>
        <authorList>
            <person name="Cucini C."/>
            <person name="Boschi S."/>
            <person name="Funari R."/>
            <person name="Cardaioli E."/>
            <person name="Iannotti N."/>
            <person name="Marturano G."/>
            <person name="Paoli F."/>
            <person name="Bruttini M."/>
            <person name="Carapelli A."/>
            <person name="Frati F."/>
            <person name="Nardi F."/>
        </authorList>
    </citation>
    <scope>NUCLEOTIDE SEQUENCE [LARGE SCALE GENOMIC DNA]</scope>
    <source>
        <strain evidence="3">DMR45628</strain>
    </source>
</reference>
<evidence type="ECO:0000256" key="1">
    <source>
        <dbReference type="ARBA" id="ARBA00012493"/>
    </source>
</evidence>
<accession>A0AAW1MY85</accession>
<dbReference type="InterPro" id="IPR012337">
    <property type="entry name" value="RNaseH-like_sf"/>
</dbReference>
<evidence type="ECO:0000313" key="4">
    <source>
        <dbReference type="Proteomes" id="UP001458880"/>
    </source>
</evidence>
<dbReference type="InterPro" id="IPR036397">
    <property type="entry name" value="RNaseH_sf"/>
</dbReference>
<proteinExistence type="predicted"/>
<dbReference type="Proteomes" id="UP001458880">
    <property type="component" value="Unassembled WGS sequence"/>
</dbReference>
<dbReference type="Gene3D" id="1.10.340.70">
    <property type="match status" value="1"/>
</dbReference>
<dbReference type="PROSITE" id="PS50994">
    <property type="entry name" value="INTEGRASE"/>
    <property type="match status" value="1"/>
</dbReference>
<dbReference type="EC" id="2.7.7.49" evidence="1"/>
<sequence length="167" mass="18818">MPKSLQKKAIELAHRGHLGMVKTKQLLRSKVWFPNIDKMVELEIKTCSACQIVTPQHTRDPVVGTELPSAPWENLDIDFAGPYPGGKYLLILIDEHTRYPIVEVISALDAQTILIDEHTRYPIVEVISALDAQTVTKKFRHIFAMFGLPKLLKSDNGPPFSSNNWST</sequence>
<evidence type="ECO:0000313" key="3">
    <source>
        <dbReference type="EMBL" id="KAK9752635.1"/>
    </source>
</evidence>
<comment type="caution">
    <text evidence="3">The sequence shown here is derived from an EMBL/GenBank/DDBJ whole genome shotgun (WGS) entry which is preliminary data.</text>
</comment>
<keyword evidence="4" id="KW-1185">Reference proteome</keyword>
<protein>
    <recommendedName>
        <fullName evidence="1">RNA-directed DNA polymerase</fullName>
        <ecNumber evidence="1">2.7.7.49</ecNumber>
    </recommendedName>
</protein>
<dbReference type="InterPro" id="IPR050951">
    <property type="entry name" value="Retrovirus_Pol_polyprotein"/>
</dbReference>
<evidence type="ECO:0000259" key="2">
    <source>
        <dbReference type="PROSITE" id="PS50994"/>
    </source>
</evidence>
<dbReference type="GO" id="GO:0003676">
    <property type="term" value="F:nucleic acid binding"/>
    <property type="evidence" value="ECO:0007669"/>
    <property type="project" value="InterPro"/>
</dbReference>
<organism evidence="3 4">
    <name type="scientific">Popillia japonica</name>
    <name type="common">Japanese beetle</name>
    <dbReference type="NCBI Taxonomy" id="7064"/>
    <lineage>
        <taxon>Eukaryota</taxon>
        <taxon>Metazoa</taxon>
        <taxon>Ecdysozoa</taxon>
        <taxon>Arthropoda</taxon>
        <taxon>Hexapoda</taxon>
        <taxon>Insecta</taxon>
        <taxon>Pterygota</taxon>
        <taxon>Neoptera</taxon>
        <taxon>Endopterygota</taxon>
        <taxon>Coleoptera</taxon>
        <taxon>Polyphaga</taxon>
        <taxon>Scarabaeiformia</taxon>
        <taxon>Scarabaeidae</taxon>
        <taxon>Rutelinae</taxon>
        <taxon>Popillia</taxon>
    </lineage>
</organism>
<dbReference type="InterPro" id="IPR041588">
    <property type="entry name" value="Integrase_H2C2"/>
</dbReference>
<name>A0AAW1MY85_POPJA</name>
<dbReference type="GO" id="GO:0003964">
    <property type="term" value="F:RNA-directed DNA polymerase activity"/>
    <property type="evidence" value="ECO:0007669"/>
    <property type="project" value="UniProtKB-EC"/>
</dbReference>
<gene>
    <name evidence="3" type="ORF">QE152_g4135</name>
</gene>
<dbReference type="Pfam" id="PF17921">
    <property type="entry name" value="Integrase_H2C2"/>
    <property type="match status" value="1"/>
</dbReference>
<dbReference type="InterPro" id="IPR001584">
    <property type="entry name" value="Integrase_cat-core"/>
</dbReference>
<dbReference type="Gene3D" id="3.30.420.10">
    <property type="entry name" value="Ribonuclease H-like superfamily/Ribonuclease H"/>
    <property type="match status" value="2"/>
</dbReference>
<dbReference type="AlphaFoldDB" id="A0AAW1MY85"/>
<dbReference type="PANTHER" id="PTHR37984">
    <property type="entry name" value="PROTEIN CBG26694"/>
    <property type="match status" value="1"/>
</dbReference>
<dbReference type="PANTHER" id="PTHR37984:SF11">
    <property type="entry name" value="INTEGRASE CATALYTIC DOMAIN-CONTAINING PROTEIN"/>
    <property type="match status" value="1"/>
</dbReference>